<keyword evidence="7" id="KW-0139">CF(1)</keyword>
<dbReference type="GO" id="GO:0046933">
    <property type="term" value="F:proton-transporting ATP synthase activity, rotational mechanism"/>
    <property type="evidence" value="ECO:0007669"/>
    <property type="project" value="UniProtKB-UniRule"/>
</dbReference>
<comment type="function">
    <text evidence="7">This protein is part of the stalk that links CF(0) to CF(1). It either transmits conformational changes from CF(0) to CF(1) or is implicated in proton conduction.</text>
</comment>
<protein>
    <recommendedName>
        <fullName evidence="7">ATP synthase subunit delta</fullName>
    </recommendedName>
    <alternativeName>
        <fullName evidence="7">ATP synthase F(1) sector subunit delta</fullName>
    </alternativeName>
    <alternativeName>
        <fullName evidence="7">F-type ATPase subunit delta</fullName>
        <shortName evidence="7">F-ATPase subunit delta</shortName>
    </alternativeName>
</protein>
<comment type="similarity">
    <text evidence="7">Belongs to the ATPase delta chain family.</text>
</comment>
<accession>A0A4S1CLV0</accession>
<dbReference type="GO" id="GO:0045259">
    <property type="term" value="C:proton-transporting ATP synthase complex"/>
    <property type="evidence" value="ECO:0007669"/>
    <property type="project" value="UniProtKB-KW"/>
</dbReference>
<dbReference type="GO" id="GO:0005886">
    <property type="term" value="C:plasma membrane"/>
    <property type="evidence" value="ECO:0007669"/>
    <property type="project" value="UniProtKB-SubCell"/>
</dbReference>
<dbReference type="NCBIfam" id="TIGR01145">
    <property type="entry name" value="ATP_synt_delta"/>
    <property type="match status" value="1"/>
</dbReference>
<keyword evidence="2 7" id="KW-0813">Transport</keyword>
<evidence type="ECO:0000256" key="3">
    <source>
        <dbReference type="ARBA" id="ARBA00022781"/>
    </source>
</evidence>
<proteinExistence type="inferred from homology"/>
<keyword evidence="5 7" id="KW-0472">Membrane</keyword>
<keyword evidence="6 7" id="KW-0066">ATP synthesis</keyword>
<name>A0A4S1CLV0_9BACT</name>
<dbReference type="AlphaFoldDB" id="A0A4S1CLV0"/>
<comment type="subcellular location">
    <subcellularLocation>
        <location evidence="7">Cell membrane</location>
        <topology evidence="7">Peripheral membrane protein</topology>
    </subcellularLocation>
    <subcellularLocation>
        <location evidence="1">Membrane</location>
    </subcellularLocation>
</comment>
<evidence type="ECO:0000256" key="7">
    <source>
        <dbReference type="HAMAP-Rule" id="MF_01416"/>
    </source>
</evidence>
<dbReference type="PRINTS" id="PR00125">
    <property type="entry name" value="ATPASEDELTA"/>
</dbReference>
<reference evidence="8 9" key="1">
    <citation type="submission" date="2019-04" db="EMBL/GenBank/DDBJ databases">
        <title>Geobacter oryzae sp. nov., ferric-reducing bacteria isolated from paddy soil.</title>
        <authorList>
            <person name="Xu Z."/>
            <person name="Masuda Y."/>
            <person name="Itoh H."/>
            <person name="Senoo K."/>
        </authorList>
    </citation>
    <scope>NUCLEOTIDE SEQUENCE [LARGE SCALE GENOMIC DNA]</scope>
    <source>
        <strain evidence="8 9">Red111</strain>
    </source>
</reference>
<comment type="caution">
    <text evidence="8">The sequence shown here is derived from an EMBL/GenBank/DDBJ whole genome shotgun (WGS) entry which is preliminary data.</text>
</comment>
<dbReference type="HAMAP" id="MF_01416">
    <property type="entry name" value="ATP_synth_delta_bact"/>
    <property type="match status" value="1"/>
</dbReference>
<gene>
    <name evidence="7" type="primary">atpH</name>
    <name evidence="8" type="ORF">E4633_03570</name>
</gene>
<keyword evidence="7" id="KW-1003">Cell membrane</keyword>
<keyword evidence="4 7" id="KW-0406">Ion transport</keyword>
<evidence type="ECO:0000256" key="1">
    <source>
        <dbReference type="ARBA" id="ARBA00004370"/>
    </source>
</evidence>
<dbReference type="RefSeq" id="WP_135868881.1">
    <property type="nucleotide sequence ID" value="NZ_SRSC01000001.1"/>
</dbReference>
<dbReference type="InterPro" id="IPR026015">
    <property type="entry name" value="ATP_synth_OSCP/delta_N_sf"/>
</dbReference>
<evidence type="ECO:0000313" key="9">
    <source>
        <dbReference type="Proteomes" id="UP000306416"/>
    </source>
</evidence>
<dbReference type="Pfam" id="PF00213">
    <property type="entry name" value="OSCP"/>
    <property type="match status" value="1"/>
</dbReference>
<organism evidence="8 9">
    <name type="scientific">Geomonas terrae</name>
    <dbReference type="NCBI Taxonomy" id="2562681"/>
    <lineage>
        <taxon>Bacteria</taxon>
        <taxon>Pseudomonadati</taxon>
        <taxon>Thermodesulfobacteriota</taxon>
        <taxon>Desulfuromonadia</taxon>
        <taxon>Geobacterales</taxon>
        <taxon>Geobacteraceae</taxon>
        <taxon>Geomonas</taxon>
    </lineage>
</organism>
<dbReference type="InterPro" id="IPR000711">
    <property type="entry name" value="ATPase_OSCP/dsu"/>
</dbReference>
<sequence>MSTNAIAKRYAKALVQIGSEAGSVEGFNGELARFSAVLTDSNELSAIFANPAYGIEEKKEILKDLVGKLSISPMISNLLMLLLERSRISVLPQIAESYGVFADELSGVIRPTLSSGLPLDAAQVEEIKGALAKSTGKKVELKVVVDPALIGGVVTQIGDKVFDGSVRTQLANIQDILQKG</sequence>
<keyword evidence="9" id="KW-1185">Reference proteome</keyword>
<evidence type="ECO:0000256" key="6">
    <source>
        <dbReference type="ARBA" id="ARBA00023310"/>
    </source>
</evidence>
<dbReference type="NCBIfam" id="NF004402">
    <property type="entry name" value="PRK05758.2-2"/>
    <property type="match status" value="1"/>
</dbReference>
<evidence type="ECO:0000256" key="5">
    <source>
        <dbReference type="ARBA" id="ARBA00023136"/>
    </source>
</evidence>
<dbReference type="EMBL" id="SRSC01000001">
    <property type="protein sequence ID" value="TGU74553.1"/>
    <property type="molecule type" value="Genomic_DNA"/>
</dbReference>
<evidence type="ECO:0000256" key="2">
    <source>
        <dbReference type="ARBA" id="ARBA00022448"/>
    </source>
</evidence>
<dbReference type="PANTHER" id="PTHR11910">
    <property type="entry name" value="ATP SYNTHASE DELTA CHAIN"/>
    <property type="match status" value="1"/>
</dbReference>
<keyword evidence="3 7" id="KW-0375">Hydrogen ion transport</keyword>
<dbReference type="Gene3D" id="1.10.520.20">
    <property type="entry name" value="N-terminal domain of the delta subunit of the F1F0-ATP synthase"/>
    <property type="match status" value="1"/>
</dbReference>
<evidence type="ECO:0000313" key="8">
    <source>
        <dbReference type="EMBL" id="TGU74553.1"/>
    </source>
</evidence>
<dbReference type="SUPFAM" id="SSF47928">
    <property type="entry name" value="N-terminal domain of the delta subunit of the F1F0-ATP synthase"/>
    <property type="match status" value="1"/>
</dbReference>
<evidence type="ECO:0000256" key="4">
    <source>
        <dbReference type="ARBA" id="ARBA00023065"/>
    </source>
</evidence>
<dbReference type="Proteomes" id="UP000306416">
    <property type="component" value="Unassembled WGS sequence"/>
</dbReference>
<comment type="function">
    <text evidence="7">F(1)F(0) ATP synthase produces ATP from ADP in the presence of a proton or sodium gradient. F-type ATPases consist of two structural domains, F(1) containing the extramembraneous catalytic core and F(0) containing the membrane proton channel, linked together by a central stalk and a peripheral stalk. During catalysis, ATP synthesis in the catalytic domain of F(1) is coupled via a rotary mechanism of the central stalk subunits to proton translocation.</text>
</comment>